<dbReference type="EMBL" id="QXFU01003686">
    <property type="protein sequence ID" value="KAE8973466.1"/>
    <property type="molecule type" value="Genomic_DNA"/>
</dbReference>
<comment type="caution">
    <text evidence="1">The sequence shown here is derived from an EMBL/GenBank/DDBJ whole genome shotgun (WGS) entry which is preliminary data.</text>
</comment>
<dbReference type="AlphaFoldDB" id="A0A6A3HS11"/>
<sequence>MWRSAWTWTVCETACGIFLGSLTTRLAAYGPDVHKARRTTRWRVRAWSGTLTRLAPCTTVWVAWRPKRNTA</sequence>
<reference evidence="1 2" key="1">
    <citation type="submission" date="2018-09" db="EMBL/GenBank/DDBJ databases">
        <title>Genomic investigation of the strawberry pathogen Phytophthora fragariae indicates pathogenicity is determined by transcriptional variation in three key races.</title>
        <authorList>
            <person name="Adams T.M."/>
            <person name="Armitage A.D."/>
            <person name="Sobczyk M.K."/>
            <person name="Bates H.J."/>
            <person name="Dunwell J.M."/>
            <person name="Nellist C.F."/>
            <person name="Harrison R.J."/>
        </authorList>
    </citation>
    <scope>NUCLEOTIDE SEQUENCE [LARGE SCALE GENOMIC DNA]</scope>
    <source>
        <strain evidence="1 2">SCRP324</strain>
    </source>
</reference>
<accession>A0A6A3HS11</accession>
<evidence type="ECO:0000313" key="2">
    <source>
        <dbReference type="Proteomes" id="UP000435112"/>
    </source>
</evidence>
<proteinExistence type="predicted"/>
<name>A0A6A3HS11_9STRA</name>
<evidence type="ECO:0000313" key="1">
    <source>
        <dbReference type="EMBL" id="KAE8973466.1"/>
    </source>
</evidence>
<protein>
    <submittedName>
        <fullName evidence="1">Uncharacterized protein</fullName>
    </submittedName>
</protein>
<organism evidence="1 2">
    <name type="scientific">Phytophthora rubi</name>
    <dbReference type="NCBI Taxonomy" id="129364"/>
    <lineage>
        <taxon>Eukaryota</taxon>
        <taxon>Sar</taxon>
        <taxon>Stramenopiles</taxon>
        <taxon>Oomycota</taxon>
        <taxon>Peronosporomycetes</taxon>
        <taxon>Peronosporales</taxon>
        <taxon>Peronosporaceae</taxon>
        <taxon>Phytophthora</taxon>
    </lineage>
</organism>
<gene>
    <name evidence="1" type="ORF">PR002_g26194</name>
</gene>
<dbReference type="Proteomes" id="UP000435112">
    <property type="component" value="Unassembled WGS sequence"/>
</dbReference>